<dbReference type="PANTHER" id="PTHR45751">
    <property type="entry name" value="COPINE FAMILY PROTEIN 1"/>
    <property type="match status" value="1"/>
</dbReference>
<evidence type="ECO:0000313" key="4">
    <source>
        <dbReference type="Proteomes" id="UP001634394"/>
    </source>
</evidence>
<dbReference type="SMART" id="SM00327">
    <property type="entry name" value="VWA"/>
    <property type="match status" value="1"/>
</dbReference>
<feature type="transmembrane region" description="Helical" evidence="1">
    <location>
        <begin position="6"/>
        <end position="21"/>
    </location>
</feature>
<dbReference type="InterPro" id="IPR002035">
    <property type="entry name" value="VWF_A"/>
</dbReference>
<evidence type="ECO:0000313" key="3">
    <source>
        <dbReference type="EMBL" id="KAL3861167.1"/>
    </source>
</evidence>
<dbReference type="SUPFAM" id="SSF53300">
    <property type="entry name" value="vWA-like"/>
    <property type="match status" value="1"/>
</dbReference>
<protein>
    <recommendedName>
        <fullName evidence="2">VWFA domain-containing protein</fullName>
    </recommendedName>
</protein>
<keyword evidence="1" id="KW-0472">Membrane</keyword>
<keyword evidence="1" id="KW-0812">Transmembrane</keyword>
<dbReference type="InterPro" id="IPR010734">
    <property type="entry name" value="Copine_C"/>
</dbReference>
<sequence length="316" mass="35301">MMDVGSSILFAILAIILYWLYNERNSGGKIIHGQKRGSVASFSVTETRTDQTRIQENVEQIVQPVAKHADVICDHFSTIEDVTEAMRKAGLDQCNVVFGIDFTASNVHQGLKTFRGRSLHYLDKDLQNPYQQVISILGETLEPFDDDGLIPAYGFGDKSTTDRAVFSLTNEGHCKGFHGVLEAYNEKIPNVVLSGPTSFAPLIHQVIQLVQVKREYHILVIVADGQETDQATREAIVEASNSPLSIILIGVGDGPWDTMEEFDDSLPTRKFDNFQFVDYHEVISNEQNPRTAFALRALMEIPDQYNKIKQLGLLSP</sequence>
<proteinExistence type="predicted"/>
<reference evidence="3 4" key="1">
    <citation type="submission" date="2024-11" db="EMBL/GenBank/DDBJ databases">
        <title>Chromosome-level genome assembly of the freshwater bivalve Anodonta woodiana.</title>
        <authorList>
            <person name="Chen X."/>
        </authorList>
    </citation>
    <scope>NUCLEOTIDE SEQUENCE [LARGE SCALE GENOMIC DNA]</scope>
    <source>
        <strain evidence="3">MN2024</strain>
        <tissue evidence="3">Gills</tissue>
    </source>
</reference>
<feature type="domain" description="VWFA" evidence="2">
    <location>
        <begin position="93"/>
        <end position="281"/>
    </location>
</feature>
<accession>A0ABD3VHW5</accession>
<evidence type="ECO:0000256" key="1">
    <source>
        <dbReference type="SAM" id="Phobius"/>
    </source>
</evidence>
<dbReference type="InterPro" id="IPR036465">
    <property type="entry name" value="vWFA_dom_sf"/>
</dbReference>
<dbReference type="Pfam" id="PF07002">
    <property type="entry name" value="Copine"/>
    <property type="match status" value="1"/>
</dbReference>
<dbReference type="Proteomes" id="UP001634394">
    <property type="component" value="Unassembled WGS sequence"/>
</dbReference>
<keyword evidence="1" id="KW-1133">Transmembrane helix</keyword>
<name>A0ABD3VHW5_SINWO</name>
<dbReference type="InterPro" id="IPR052079">
    <property type="entry name" value="E3_ligase/Copine_domain"/>
</dbReference>
<keyword evidence="4" id="KW-1185">Reference proteome</keyword>
<organism evidence="3 4">
    <name type="scientific">Sinanodonta woodiana</name>
    <name type="common">Chinese pond mussel</name>
    <name type="synonym">Anodonta woodiana</name>
    <dbReference type="NCBI Taxonomy" id="1069815"/>
    <lineage>
        <taxon>Eukaryota</taxon>
        <taxon>Metazoa</taxon>
        <taxon>Spiralia</taxon>
        <taxon>Lophotrochozoa</taxon>
        <taxon>Mollusca</taxon>
        <taxon>Bivalvia</taxon>
        <taxon>Autobranchia</taxon>
        <taxon>Heteroconchia</taxon>
        <taxon>Palaeoheterodonta</taxon>
        <taxon>Unionida</taxon>
        <taxon>Unionoidea</taxon>
        <taxon>Unionidae</taxon>
        <taxon>Unioninae</taxon>
        <taxon>Sinanodonta</taxon>
    </lineage>
</organism>
<gene>
    <name evidence="3" type="ORF">ACJMK2_007232</name>
</gene>
<comment type="caution">
    <text evidence="3">The sequence shown here is derived from an EMBL/GenBank/DDBJ whole genome shotgun (WGS) entry which is preliminary data.</text>
</comment>
<dbReference type="EMBL" id="JBJQND010000011">
    <property type="protein sequence ID" value="KAL3861167.1"/>
    <property type="molecule type" value="Genomic_DNA"/>
</dbReference>
<evidence type="ECO:0000259" key="2">
    <source>
        <dbReference type="SMART" id="SM00327"/>
    </source>
</evidence>
<dbReference type="PANTHER" id="PTHR45751:SF11">
    <property type="entry name" value="COPINE FAMILY PROTEIN 2"/>
    <property type="match status" value="1"/>
</dbReference>
<dbReference type="AlphaFoldDB" id="A0ABD3VHW5"/>